<sequence length="135" mass="15279">MIFKNKSDCQFRPKLVYCNPMFSLFDNQIFLGLDSSSLDSEYGMSKCSNEALVVIEAYRTLRCMGPCPADQVVKDLEQLYWEFAVDNFVMISDDLDIIKVGSAKAYAPLPTACMFISVVGLMSFEHPIHKVRTMP</sequence>
<organism evidence="2 3">
    <name type="scientific">Oldenlandia corymbosa var. corymbosa</name>
    <dbReference type="NCBI Taxonomy" id="529605"/>
    <lineage>
        <taxon>Eukaryota</taxon>
        <taxon>Viridiplantae</taxon>
        <taxon>Streptophyta</taxon>
        <taxon>Embryophyta</taxon>
        <taxon>Tracheophyta</taxon>
        <taxon>Spermatophyta</taxon>
        <taxon>Magnoliopsida</taxon>
        <taxon>eudicotyledons</taxon>
        <taxon>Gunneridae</taxon>
        <taxon>Pentapetalae</taxon>
        <taxon>asterids</taxon>
        <taxon>lamiids</taxon>
        <taxon>Gentianales</taxon>
        <taxon>Rubiaceae</taxon>
        <taxon>Rubioideae</taxon>
        <taxon>Spermacoceae</taxon>
        <taxon>Hedyotis-Oldenlandia complex</taxon>
        <taxon>Oldenlandia</taxon>
    </lineage>
</organism>
<dbReference type="SMART" id="SM01172">
    <property type="entry name" value="DUF3700"/>
    <property type="match status" value="1"/>
</dbReference>
<dbReference type="InterPro" id="IPR044828">
    <property type="entry name" value="TSJT1-like"/>
</dbReference>
<gene>
    <name evidence="2" type="ORF">OLC1_LOCUS11061</name>
</gene>
<keyword evidence="3" id="KW-1185">Reference proteome</keyword>
<evidence type="ECO:0000259" key="1">
    <source>
        <dbReference type="SMART" id="SM01172"/>
    </source>
</evidence>
<proteinExistence type="predicted"/>
<dbReference type="PANTHER" id="PTHR45952">
    <property type="entry name" value="ALUMINUM INDUCED PROTEIN WITH YGL AND LRDR MOTIFS"/>
    <property type="match status" value="1"/>
</dbReference>
<reference evidence="2" key="1">
    <citation type="submission" date="2023-03" db="EMBL/GenBank/DDBJ databases">
        <authorList>
            <person name="Julca I."/>
        </authorList>
    </citation>
    <scope>NUCLEOTIDE SEQUENCE</scope>
</reference>
<accession>A0AAV1D289</accession>
<dbReference type="PANTHER" id="PTHR45952:SF2">
    <property type="entry name" value="OS04G0679400 PROTEIN"/>
    <property type="match status" value="1"/>
</dbReference>
<protein>
    <submittedName>
        <fullName evidence="2">OLC1v1038816C3</fullName>
    </submittedName>
</protein>
<dbReference type="InterPro" id="IPR024286">
    <property type="entry name" value="DUF3700"/>
</dbReference>
<dbReference type="AlphaFoldDB" id="A0AAV1D289"/>
<feature type="domain" description="DUF3700" evidence="1">
    <location>
        <begin position="11"/>
        <end position="135"/>
    </location>
</feature>
<dbReference type="Pfam" id="PF12481">
    <property type="entry name" value="DUF3700"/>
    <property type="match status" value="2"/>
</dbReference>
<evidence type="ECO:0000313" key="2">
    <source>
        <dbReference type="EMBL" id="CAI9101481.1"/>
    </source>
</evidence>
<dbReference type="EMBL" id="OX459121">
    <property type="protein sequence ID" value="CAI9101481.1"/>
    <property type="molecule type" value="Genomic_DNA"/>
</dbReference>
<dbReference type="Proteomes" id="UP001161247">
    <property type="component" value="Chromosome 4"/>
</dbReference>
<name>A0AAV1D289_OLDCO</name>
<evidence type="ECO:0000313" key="3">
    <source>
        <dbReference type="Proteomes" id="UP001161247"/>
    </source>
</evidence>